<protein>
    <submittedName>
        <fullName evidence="1">Uncharacterized protein</fullName>
    </submittedName>
</protein>
<dbReference type="EMBL" id="VSSQ01019183">
    <property type="protein sequence ID" value="MPM63038.1"/>
    <property type="molecule type" value="Genomic_DNA"/>
</dbReference>
<dbReference type="AlphaFoldDB" id="A0A645BDB0"/>
<sequence>MHLVDVVVYILCDELRSGLDVLCLVFLHEGLVSRRKGAEEALLKLALLRAYILDHVGMLEVGPVSHKVESPEGRILVELRAVVYVERLREALRSRVDRHIDRRVRLIKPEPENGRDLFRHVGTDLAYHAV</sequence>
<evidence type="ECO:0000313" key="1">
    <source>
        <dbReference type="EMBL" id="MPM63038.1"/>
    </source>
</evidence>
<organism evidence="1">
    <name type="scientific">bioreactor metagenome</name>
    <dbReference type="NCBI Taxonomy" id="1076179"/>
    <lineage>
        <taxon>unclassified sequences</taxon>
        <taxon>metagenomes</taxon>
        <taxon>ecological metagenomes</taxon>
    </lineage>
</organism>
<reference evidence="1" key="1">
    <citation type="submission" date="2019-08" db="EMBL/GenBank/DDBJ databases">
        <authorList>
            <person name="Kucharzyk K."/>
            <person name="Murdoch R.W."/>
            <person name="Higgins S."/>
            <person name="Loffler F."/>
        </authorList>
    </citation>
    <scope>NUCLEOTIDE SEQUENCE</scope>
</reference>
<name>A0A645BDB0_9ZZZZ</name>
<gene>
    <name evidence="1" type="ORF">SDC9_109916</name>
</gene>
<accession>A0A645BDB0</accession>
<comment type="caution">
    <text evidence="1">The sequence shown here is derived from an EMBL/GenBank/DDBJ whole genome shotgun (WGS) entry which is preliminary data.</text>
</comment>
<proteinExistence type="predicted"/>